<reference evidence="8" key="2">
    <citation type="submission" date="2021-01" db="EMBL/GenBank/DDBJ databases">
        <authorList>
            <person name="Schikora-Tamarit M.A."/>
        </authorList>
    </citation>
    <scope>NUCLEOTIDE SEQUENCE</scope>
    <source>
        <strain evidence="8">CBS6075</strain>
    </source>
</reference>
<dbReference type="PANTHER" id="PTHR47338">
    <property type="entry name" value="ZN(II)2CYS6 TRANSCRIPTION FACTOR (EUROFUNG)-RELATED"/>
    <property type="match status" value="1"/>
</dbReference>
<evidence type="ECO:0000256" key="5">
    <source>
        <dbReference type="ARBA" id="ARBA00023242"/>
    </source>
</evidence>
<accession>A0A9P8T7Y9</accession>
<dbReference type="Proteomes" id="UP000769157">
    <property type="component" value="Unassembled WGS sequence"/>
</dbReference>
<dbReference type="PANTHER" id="PTHR47338:SF5">
    <property type="entry name" value="ZN(II)2CYS6 TRANSCRIPTION FACTOR (EUROFUNG)"/>
    <property type="match status" value="1"/>
</dbReference>
<evidence type="ECO:0000313" key="8">
    <source>
        <dbReference type="EMBL" id="KAH3669331.1"/>
    </source>
</evidence>
<dbReference type="GO" id="GO:0008270">
    <property type="term" value="F:zinc ion binding"/>
    <property type="evidence" value="ECO:0007669"/>
    <property type="project" value="InterPro"/>
</dbReference>
<dbReference type="PROSITE" id="PS50048">
    <property type="entry name" value="ZN2_CY6_FUNGAL_2"/>
    <property type="match status" value="1"/>
</dbReference>
<comment type="caution">
    <text evidence="8">The sequence shown here is derived from an EMBL/GenBank/DDBJ whole genome shotgun (WGS) entry which is preliminary data.</text>
</comment>
<evidence type="ECO:0000256" key="3">
    <source>
        <dbReference type="ARBA" id="ARBA00023015"/>
    </source>
</evidence>
<protein>
    <recommendedName>
        <fullName evidence="7">Zn(2)-C6 fungal-type domain-containing protein</fullName>
    </recommendedName>
</protein>
<dbReference type="Gene3D" id="4.10.240.10">
    <property type="entry name" value="Zn(2)-C6 fungal-type DNA-binding domain"/>
    <property type="match status" value="1"/>
</dbReference>
<dbReference type="CDD" id="cd00067">
    <property type="entry name" value="GAL4"/>
    <property type="match status" value="1"/>
</dbReference>
<dbReference type="GO" id="GO:0005634">
    <property type="term" value="C:nucleus"/>
    <property type="evidence" value="ECO:0007669"/>
    <property type="project" value="UniProtKB-SubCell"/>
</dbReference>
<feature type="domain" description="Zn(2)-C6 fungal-type" evidence="7">
    <location>
        <begin position="124"/>
        <end position="154"/>
    </location>
</feature>
<dbReference type="InterPro" id="IPR036864">
    <property type="entry name" value="Zn2-C6_fun-type_DNA-bd_sf"/>
</dbReference>
<dbReference type="OrthoDB" id="5365785at2759"/>
<dbReference type="AlphaFoldDB" id="A0A9P8T7Y9"/>
<proteinExistence type="predicted"/>
<dbReference type="RefSeq" id="XP_046063594.1">
    <property type="nucleotide sequence ID" value="XM_046202215.1"/>
</dbReference>
<feature type="region of interest" description="Disordered" evidence="6">
    <location>
        <begin position="94"/>
        <end position="123"/>
    </location>
</feature>
<evidence type="ECO:0000256" key="6">
    <source>
        <dbReference type="SAM" id="MobiDB-lite"/>
    </source>
</evidence>
<dbReference type="InterPro" id="IPR001138">
    <property type="entry name" value="Zn2Cys6_DnaBD"/>
</dbReference>
<gene>
    <name evidence="8" type="ORF">OGAPHI_001452</name>
</gene>
<dbReference type="EMBL" id="JAEUBE010000137">
    <property type="protein sequence ID" value="KAH3669331.1"/>
    <property type="molecule type" value="Genomic_DNA"/>
</dbReference>
<keyword evidence="9" id="KW-1185">Reference proteome</keyword>
<feature type="compositionally biased region" description="Polar residues" evidence="6">
    <location>
        <begin position="1"/>
        <end position="18"/>
    </location>
</feature>
<dbReference type="SMART" id="SM00066">
    <property type="entry name" value="GAL4"/>
    <property type="match status" value="1"/>
</dbReference>
<comment type="subcellular location">
    <subcellularLocation>
        <location evidence="1">Nucleus</location>
    </subcellularLocation>
</comment>
<name>A0A9P8T7Y9_9ASCO</name>
<evidence type="ECO:0000256" key="4">
    <source>
        <dbReference type="ARBA" id="ARBA00023163"/>
    </source>
</evidence>
<organism evidence="8 9">
    <name type="scientific">Ogataea philodendri</name>
    <dbReference type="NCBI Taxonomy" id="1378263"/>
    <lineage>
        <taxon>Eukaryota</taxon>
        <taxon>Fungi</taxon>
        <taxon>Dikarya</taxon>
        <taxon>Ascomycota</taxon>
        <taxon>Saccharomycotina</taxon>
        <taxon>Pichiomycetes</taxon>
        <taxon>Pichiales</taxon>
        <taxon>Pichiaceae</taxon>
        <taxon>Ogataea</taxon>
    </lineage>
</organism>
<dbReference type="GO" id="GO:0000981">
    <property type="term" value="F:DNA-binding transcription factor activity, RNA polymerase II-specific"/>
    <property type="evidence" value="ECO:0007669"/>
    <property type="project" value="InterPro"/>
</dbReference>
<dbReference type="InterPro" id="IPR050815">
    <property type="entry name" value="TF_fung"/>
</dbReference>
<evidence type="ECO:0000259" key="7">
    <source>
        <dbReference type="PROSITE" id="PS50048"/>
    </source>
</evidence>
<dbReference type="CDD" id="cd12148">
    <property type="entry name" value="fungal_TF_MHR"/>
    <property type="match status" value="1"/>
</dbReference>
<dbReference type="Pfam" id="PF00172">
    <property type="entry name" value="Zn_clus"/>
    <property type="match status" value="1"/>
</dbReference>
<evidence type="ECO:0000313" key="9">
    <source>
        <dbReference type="Proteomes" id="UP000769157"/>
    </source>
</evidence>
<evidence type="ECO:0000256" key="2">
    <source>
        <dbReference type="ARBA" id="ARBA00022723"/>
    </source>
</evidence>
<keyword evidence="5" id="KW-0539">Nucleus</keyword>
<keyword evidence="3" id="KW-0805">Transcription regulation</keyword>
<keyword evidence="2" id="KW-0479">Metal-binding</keyword>
<evidence type="ECO:0000256" key="1">
    <source>
        <dbReference type="ARBA" id="ARBA00004123"/>
    </source>
</evidence>
<sequence length="424" mass="47256">MQTHNNSPEPPEENTTQFPRLPSFREIQARLQASALPPPPPVVSPSTQAQLPSISMLLHQTRPTTLPPVPYSSYPALLPETSPVLTSPSIASMSMASSSSSSHEESAKAATDLSKTKPKRTRKACDLCNQKRTKCSGELPRCSQCARTNSVCTYLRTEKKRGRASSNYPKIIIRRKPTKYISPELKTQQEIPTQHSPPSADSVFFKYPILHQVSHVVTQLQLSHVLVEDLVELYFQTSFPVMILNPNQILSQDSSRVRKINEPFILSIMLCGTALLQVSPTQTMPKETSAKLLDLLFIKLNTFLQNSTKLDHDDIISYINLARAYMIVGGMQEAVQVVDQAIGLALKLKINVEDSSEYPLFMEEKRRAWFCLVTLESDLKKGTNRPLLASAQSSKICLPIDDQDYLAFNFGVRGSGKPYQSPLV</sequence>
<dbReference type="GeneID" id="70233420"/>
<reference evidence="8" key="1">
    <citation type="journal article" date="2021" name="Open Biol.">
        <title>Shared evolutionary footprints suggest mitochondrial oxidative damage underlies multiple complex I losses in fungi.</title>
        <authorList>
            <person name="Schikora-Tamarit M.A."/>
            <person name="Marcet-Houben M."/>
            <person name="Nosek J."/>
            <person name="Gabaldon T."/>
        </authorList>
    </citation>
    <scope>NUCLEOTIDE SEQUENCE</scope>
    <source>
        <strain evidence="8">CBS6075</strain>
    </source>
</reference>
<keyword evidence="4" id="KW-0804">Transcription</keyword>
<feature type="region of interest" description="Disordered" evidence="6">
    <location>
        <begin position="1"/>
        <end position="65"/>
    </location>
</feature>
<dbReference type="SUPFAM" id="SSF57701">
    <property type="entry name" value="Zn2/Cys6 DNA-binding domain"/>
    <property type="match status" value="1"/>
</dbReference>